<dbReference type="CDD" id="cd01300">
    <property type="entry name" value="YtcJ_like"/>
    <property type="match status" value="1"/>
</dbReference>
<dbReference type="Proteomes" id="UP000093898">
    <property type="component" value="Unassembled WGS sequence"/>
</dbReference>
<dbReference type="GO" id="GO:0016810">
    <property type="term" value="F:hydrolase activity, acting on carbon-nitrogen (but not peptide) bonds"/>
    <property type="evidence" value="ECO:0007669"/>
    <property type="project" value="InterPro"/>
</dbReference>
<dbReference type="SUPFAM" id="SSF51338">
    <property type="entry name" value="Composite domain of metallo-dependent hydrolases"/>
    <property type="match status" value="1"/>
</dbReference>
<evidence type="ECO:0000313" key="2">
    <source>
        <dbReference type="EMBL" id="OBJ37532.1"/>
    </source>
</evidence>
<proteinExistence type="predicted"/>
<dbReference type="PANTHER" id="PTHR22642">
    <property type="entry name" value="IMIDAZOLONEPROPIONASE"/>
    <property type="match status" value="1"/>
</dbReference>
<dbReference type="Gene3D" id="2.30.40.10">
    <property type="entry name" value="Urease, subunit C, domain 1"/>
    <property type="match status" value="1"/>
</dbReference>
<dbReference type="OrthoDB" id="3514520at2"/>
<name>A0A1A3GNC0_MYCMU</name>
<sequence>MATTPAELIILGATVRTFDPTRPKATAVALRDGIILGVGDEAEMRPLIGPDTAVIDRPGLAVVPGLVDSHTHQIWAADLSVGVDLASVTSVDQLIETVAVHSAQLTADQWVRGWNLHYELFAGRIDGIAIADAVGGRPAFLMFYDLHTAVATPRALELAGVDGHTVFPDTSQVVVRHGRPTGELREPSAYKRVLAVAERDASGAAQRVVSVANELAALGLTGGHVMDGSRETLTLLADIEANMILPQRINVALWVEPGITDADIEEFVRLRDRRGRHWMSGMVKLFVDGVIETGTAWLHDVDCCGGGGASFWRDLDRLRDVMTTLAGHGFQCACHAIGDKAVSEVLDIYEALDLNGRLAGPPHRLEHLELATDDAVKRIARGGFVASMQPAYLEWLTSPGDNPWRDRVGDRADALAFRARDIVEAGGTVALGSDWPVSGADPRVGMAWARLGRPPKDRTSEVRFPAQTLTAEQALAGYTVNAARAAGNNRLGRVALGYLADLTVFAEDPVAVDADDLVDLPVELTIVGGHVVHDRAAATL</sequence>
<evidence type="ECO:0000259" key="1">
    <source>
        <dbReference type="Pfam" id="PF07969"/>
    </source>
</evidence>
<dbReference type="InterPro" id="IPR033932">
    <property type="entry name" value="YtcJ-like"/>
</dbReference>
<accession>A0A1A3GNC0</accession>
<dbReference type="InterPro" id="IPR013108">
    <property type="entry name" value="Amidohydro_3"/>
</dbReference>
<dbReference type="EMBL" id="LZLC01000219">
    <property type="protein sequence ID" value="OBJ37532.1"/>
    <property type="molecule type" value="Genomic_DNA"/>
</dbReference>
<organism evidence="2 3">
    <name type="scientific">Mycolicibacterium mucogenicum</name>
    <name type="common">Mycobacterium mucogenicum</name>
    <dbReference type="NCBI Taxonomy" id="56689"/>
    <lineage>
        <taxon>Bacteria</taxon>
        <taxon>Bacillati</taxon>
        <taxon>Actinomycetota</taxon>
        <taxon>Actinomycetes</taxon>
        <taxon>Mycobacteriales</taxon>
        <taxon>Mycobacteriaceae</taxon>
        <taxon>Mycolicibacterium</taxon>
    </lineage>
</organism>
<dbReference type="InterPro" id="IPR011059">
    <property type="entry name" value="Metal-dep_hydrolase_composite"/>
</dbReference>
<dbReference type="Gene3D" id="3.20.20.140">
    <property type="entry name" value="Metal-dependent hydrolases"/>
    <property type="match status" value="1"/>
</dbReference>
<dbReference type="Pfam" id="PF07969">
    <property type="entry name" value="Amidohydro_3"/>
    <property type="match status" value="1"/>
</dbReference>
<dbReference type="SUPFAM" id="SSF51556">
    <property type="entry name" value="Metallo-dependent hydrolases"/>
    <property type="match status" value="1"/>
</dbReference>
<gene>
    <name evidence="2" type="ORF">A5630_04350</name>
</gene>
<comment type="caution">
    <text evidence="2">The sequence shown here is derived from an EMBL/GenBank/DDBJ whole genome shotgun (WGS) entry which is preliminary data.</text>
</comment>
<dbReference type="InterPro" id="IPR032466">
    <property type="entry name" value="Metal_Hydrolase"/>
</dbReference>
<dbReference type="RefSeq" id="WP_064984959.1">
    <property type="nucleotide sequence ID" value="NZ_LZLC01000219.1"/>
</dbReference>
<reference evidence="2 3" key="1">
    <citation type="submission" date="2016-06" db="EMBL/GenBank/DDBJ databases">
        <authorList>
            <person name="Kjaerup R.B."/>
            <person name="Dalgaard T.S."/>
            <person name="Juul-Madsen H.R."/>
        </authorList>
    </citation>
    <scope>NUCLEOTIDE SEQUENCE [LARGE SCALE GENOMIC DNA]</scope>
    <source>
        <strain evidence="2 3">1127319.6</strain>
    </source>
</reference>
<evidence type="ECO:0000313" key="3">
    <source>
        <dbReference type="Proteomes" id="UP000093898"/>
    </source>
</evidence>
<dbReference type="Gene3D" id="3.10.310.70">
    <property type="match status" value="1"/>
</dbReference>
<dbReference type="AlphaFoldDB" id="A0A1A3GNC0"/>
<feature type="domain" description="Amidohydrolase 3" evidence="1">
    <location>
        <begin position="54"/>
        <end position="533"/>
    </location>
</feature>
<dbReference type="PANTHER" id="PTHR22642:SF2">
    <property type="entry name" value="PROTEIN LONG AFTER FAR-RED 3"/>
    <property type="match status" value="1"/>
</dbReference>
<protein>
    <recommendedName>
        <fullName evidence="1">Amidohydrolase 3 domain-containing protein</fullName>
    </recommendedName>
</protein>